<organism evidence="3 4">
    <name type="scientific">Ambispora gerdemannii</name>
    <dbReference type="NCBI Taxonomy" id="144530"/>
    <lineage>
        <taxon>Eukaryota</taxon>
        <taxon>Fungi</taxon>
        <taxon>Fungi incertae sedis</taxon>
        <taxon>Mucoromycota</taxon>
        <taxon>Glomeromycotina</taxon>
        <taxon>Glomeromycetes</taxon>
        <taxon>Archaeosporales</taxon>
        <taxon>Ambisporaceae</taxon>
        <taxon>Ambispora</taxon>
    </lineage>
</organism>
<dbReference type="GO" id="GO:0003676">
    <property type="term" value="F:nucleic acid binding"/>
    <property type="evidence" value="ECO:0007669"/>
    <property type="project" value="UniProtKB-UniRule"/>
</dbReference>
<dbReference type="PANTHER" id="PTHR16121">
    <property type="entry name" value="CAP-SPECIFIC MRNA (NUCLEOSIDE-2'-O-)-METHYLTRANSFERASE 1-RELATED"/>
    <property type="match status" value="1"/>
</dbReference>
<comment type="function">
    <text evidence="1">S-adenosyl-L-methionine-dependent methyltransferase that mediates RNA cap1 2'-O-ribose methylation to the 5'-cap structure of RNAs. Methylates the ribose of the first nucleotide of a m(7)GpppG-capped mRNA to produce m(7)GpppNmp (cap1).</text>
</comment>
<dbReference type="InterPro" id="IPR050851">
    <property type="entry name" value="mRNA_Cap_2O-Ribose_MeTrfase"/>
</dbReference>
<gene>
    <name evidence="3" type="ORF">AGERDE_LOCUS4698</name>
</gene>
<dbReference type="PROSITE" id="PS51613">
    <property type="entry name" value="SAM_MT_RRMJ"/>
    <property type="match status" value="1"/>
</dbReference>
<dbReference type="InterPro" id="IPR025816">
    <property type="entry name" value="RrmJ-type_MeTrfase"/>
</dbReference>
<feature type="non-terminal residue" evidence="3">
    <location>
        <position position="483"/>
    </location>
</feature>
<evidence type="ECO:0000256" key="1">
    <source>
        <dbReference type="RuleBase" id="RU368012"/>
    </source>
</evidence>
<dbReference type="GO" id="GO:0016556">
    <property type="term" value="P:mRNA modification"/>
    <property type="evidence" value="ECO:0007669"/>
    <property type="project" value="UniProtKB-UniRule"/>
</dbReference>
<dbReference type="EMBL" id="CAJVPL010000563">
    <property type="protein sequence ID" value="CAG8510124.1"/>
    <property type="molecule type" value="Genomic_DNA"/>
</dbReference>
<comment type="catalytic activity">
    <reaction evidence="1">
        <text>a 5'-end (N(7)-methyl 5'-triphosphoguanosine)-ribonucleoside in mRNA + S-adenosyl-L-methionine = a 5'-end (N(7)-methyl 5'-triphosphoguanosine)-(2'-O-methyl-ribonucleoside) in mRNA + S-adenosyl-L-homocysteine + H(+)</text>
        <dbReference type="Rhea" id="RHEA:67020"/>
        <dbReference type="Rhea" id="RHEA-COMP:17167"/>
        <dbReference type="Rhea" id="RHEA-COMP:17168"/>
        <dbReference type="ChEBI" id="CHEBI:15378"/>
        <dbReference type="ChEBI" id="CHEBI:57856"/>
        <dbReference type="ChEBI" id="CHEBI:59789"/>
        <dbReference type="ChEBI" id="CHEBI:156461"/>
        <dbReference type="ChEBI" id="CHEBI:167609"/>
        <dbReference type="EC" id="2.1.1.57"/>
    </reaction>
</comment>
<keyword evidence="4" id="KW-1185">Reference proteome</keyword>
<dbReference type="GO" id="GO:0005634">
    <property type="term" value="C:nucleus"/>
    <property type="evidence" value="ECO:0007669"/>
    <property type="project" value="UniProtKB-SubCell"/>
</dbReference>
<dbReference type="SUPFAM" id="SSF53335">
    <property type="entry name" value="S-adenosyl-L-methionine-dependent methyltransferases"/>
    <property type="match status" value="1"/>
</dbReference>
<keyword evidence="1" id="KW-0949">S-adenosyl-L-methionine</keyword>
<dbReference type="GO" id="GO:0004483">
    <property type="term" value="F:methyltransferase cap1 activity"/>
    <property type="evidence" value="ECO:0007669"/>
    <property type="project" value="UniProtKB-UniRule"/>
</dbReference>
<dbReference type="InterPro" id="IPR002877">
    <property type="entry name" value="RNA_MeTrfase_FtsJ_dom"/>
</dbReference>
<accession>A0A9N9F5D2</accession>
<keyword evidence="1" id="KW-0489">Methyltransferase</keyword>
<evidence type="ECO:0000313" key="3">
    <source>
        <dbReference type="EMBL" id="CAG8510124.1"/>
    </source>
</evidence>
<evidence type="ECO:0000259" key="2">
    <source>
        <dbReference type="PROSITE" id="PS51613"/>
    </source>
</evidence>
<comment type="caution">
    <text evidence="3">The sequence shown here is derived from an EMBL/GenBank/DDBJ whole genome shotgun (WGS) entry which is preliminary data.</text>
</comment>
<dbReference type="Gene3D" id="3.40.50.12760">
    <property type="match status" value="1"/>
</dbReference>
<dbReference type="Proteomes" id="UP000789831">
    <property type="component" value="Unassembled WGS sequence"/>
</dbReference>
<dbReference type="InterPro" id="IPR029063">
    <property type="entry name" value="SAM-dependent_MTases_sf"/>
</dbReference>
<dbReference type="PANTHER" id="PTHR16121:SF0">
    <property type="entry name" value="CAP-SPECIFIC MRNA (NUCLEOSIDE-2'-O-)-METHYLTRANSFERASE 1"/>
    <property type="match status" value="1"/>
</dbReference>
<dbReference type="GO" id="GO:0005737">
    <property type="term" value="C:cytoplasm"/>
    <property type="evidence" value="ECO:0007669"/>
    <property type="project" value="TreeGrafter"/>
</dbReference>
<feature type="domain" description="RrmJ-type SAM-dependent 2'-O-MTase" evidence="2">
    <location>
        <begin position="149"/>
        <end position="328"/>
    </location>
</feature>
<dbReference type="GO" id="GO:0032259">
    <property type="term" value="P:methylation"/>
    <property type="evidence" value="ECO:0007669"/>
    <property type="project" value="UniProtKB-KW"/>
</dbReference>
<keyword evidence="1" id="KW-0808">Transferase</keyword>
<comment type="subcellular location">
    <subcellularLocation>
        <location evidence="1">Nucleus</location>
    </subcellularLocation>
</comment>
<dbReference type="EC" id="2.1.1.57" evidence="1"/>
<keyword evidence="1" id="KW-0539">Nucleus</keyword>
<dbReference type="OrthoDB" id="10251234at2759"/>
<keyword evidence="1" id="KW-0507">mRNA processing</keyword>
<proteinExistence type="predicted"/>
<keyword evidence="1" id="KW-0506">mRNA capping</keyword>
<dbReference type="AlphaFoldDB" id="A0A9N9F5D2"/>
<dbReference type="Pfam" id="PF01728">
    <property type="entry name" value="FtsJ"/>
    <property type="match status" value="1"/>
</dbReference>
<dbReference type="GO" id="GO:0006370">
    <property type="term" value="P:7-methylguanosine mRNA capping"/>
    <property type="evidence" value="ECO:0007669"/>
    <property type="project" value="UniProtKB-UniRule"/>
</dbReference>
<reference evidence="3" key="1">
    <citation type="submission" date="2021-06" db="EMBL/GenBank/DDBJ databases">
        <authorList>
            <person name="Kallberg Y."/>
            <person name="Tangrot J."/>
            <person name="Rosling A."/>
        </authorList>
    </citation>
    <scope>NUCLEOTIDE SEQUENCE</scope>
    <source>
        <strain evidence="3">MT106</strain>
    </source>
</reference>
<sequence>MIPEYRDTPLISPIPRPTIETCPPLTDSQLQIIQQHHQYSLPNRMNFQRQREPIPPIKSEPQQQNPQIPSNSSLFSLASAADIERQNNSDFLYCQIPFYEARELEGLKMVVGKSMGCSRESINYPQFLMNNLLLHVESQILTKKTGNSIFINRAAVKLACLDATNRLTGKKFSSKRPYRFADICGGPGGFSEYILWRKHVYGWGITLVGDKDFVPESFYPDSGVDDCYEIIYGADGSGDICKEENIREFGRIILDKTMGAGVDLVVADGGINFRGLEQDQEIRMRKLILCQVITMFLALQQNGEFVLKLFDIFTQFTAGIVWILYRHFKCIRIQKPEPNSYFISRLHKKKRYIICRGLHQSRPTITNYLFDINRKFNDLLRRRSRGEQEEQDIIQIVDFEEMKKDEPFIRYLRNSNEKIALEQRKALDKLLQYVQKPELKPENQEEIRRLRFNQWWLPIEERQRHSSGDRGDQYTNDYYHRNY</sequence>
<protein>
    <recommendedName>
        <fullName evidence="1">Cap-specific mRNA (nucleoside-2'-O-)-methyltransferase 1</fullName>
        <ecNumber evidence="1">2.1.1.57</ecNumber>
    </recommendedName>
    <alternativeName>
        <fullName evidence="1">Cap1 2'O-ribose methyltransferase 1</fullName>
    </alternativeName>
</protein>
<evidence type="ECO:0000313" key="4">
    <source>
        <dbReference type="Proteomes" id="UP000789831"/>
    </source>
</evidence>
<name>A0A9N9F5D2_9GLOM</name>